<evidence type="ECO:0008006" key="3">
    <source>
        <dbReference type="Google" id="ProtNLM"/>
    </source>
</evidence>
<protein>
    <recommendedName>
        <fullName evidence="3">3-keto-disaccharide hydrolase domain-containing protein</fullName>
    </recommendedName>
</protein>
<feature type="non-terminal residue" evidence="1">
    <location>
        <position position="304"/>
    </location>
</feature>
<sequence length="304" mass="34266">MRNTLKLIIGIFILLTLGLAIISTKLIQKYKPQGAEDGKILSSKVEKTEYSPVPAAPVFVDDFDNERTLEEAGSMGKSSNSSWWLNSGGVFNINNGIASTIQGELPVYNPWRIAYSLSNPTDTDSGYHPQNIFRLVTRSRWQNLRQQLYFKIIKDNLSSSPQRNESNGVLLFNRYQNGKNLYYTGVRVDGAVVIKKKINGLYYTVAYEKYFPGDYNKQTNPDLLPKNIWIGLKSEVANDQYGNVDIKVYIDSGKSNNWTLVLQATDSQGKYGGDIISNEGFAGIRTDFMDVEFSDYSIKEINNN</sequence>
<organism evidence="1 2">
    <name type="scientific">bacterium (Candidatus Gribaldobacteria) CG23_combo_of_CG06-09_8_20_14_all_37_87_8</name>
    <dbReference type="NCBI Taxonomy" id="2014278"/>
    <lineage>
        <taxon>Bacteria</taxon>
        <taxon>Candidatus Gribaldobacteria</taxon>
    </lineage>
</organism>
<accession>A0A2G9ZFZ5</accession>
<dbReference type="EMBL" id="PCSB01000068">
    <property type="protein sequence ID" value="PIP31500.1"/>
    <property type="molecule type" value="Genomic_DNA"/>
</dbReference>
<name>A0A2G9ZFZ5_9BACT</name>
<reference evidence="1 2" key="1">
    <citation type="submission" date="2017-09" db="EMBL/GenBank/DDBJ databases">
        <title>Depth-based differentiation of microbial function through sediment-hosted aquifers and enrichment of novel symbionts in the deep terrestrial subsurface.</title>
        <authorList>
            <person name="Probst A.J."/>
            <person name="Ladd B."/>
            <person name="Jarett J.K."/>
            <person name="Geller-Mcgrath D.E."/>
            <person name="Sieber C.M."/>
            <person name="Emerson J.B."/>
            <person name="Anantharaman K."/>
            <person name="Thomas B.C."/>
            <person name="Malmstrom R."/>
            <person name="Stieglmeier M."/>
            <person name="Klingl A."/>
            <person name="Woyke T."/>
            <person name="Ryan C.M."/>
            <person name="Banfield J.F."/>
        </authorList>
    </citation>
    <scope>NUCLEOTIDE SEQUENCE [LARGE SCALE GENOMIC DNA]</scope>
    <source>
        <strain evidence="1">CG23_combo_of_CG06-09_8_20_14_all_37_87_8</strain>
    </source>
</reference>
<dbReference type="Proteomes" id="UP000230447">
    <property type="component" value="Unassembled WGS sequence"/>
</dbReference>
<comment type="caution">
    <text evidence="1">The sequence shown here is derived from an EMBL/GenBank/DDBJ whole genome shotgun (WGS) entry which is preliminary data.</text>
</comment>
<gene>
    <name evidence="1" type="ORF">COX24_03300</name>
</gene>
<dbReference type="Gene3D" id="2.60.120.560">
    <property type="entry name" value="Exo-inulinase, domain 1"/>
    <property type="match status" value="1"/>
</dbReference>
<proteinExistence type="predicted"/>
<evidence type="ECO:0000313" key="1">
    <source>
        <dbReference type="EMBL" id="PIP31500.1"/>
    </source>
</evidence>
<evidence type="ECO:0000313" key="2">
    <source>
        <dbReference type="Proteomes" id="UP000230447"/>
    </source>
</evidence>
<dbReference type="AlphaFoldDB" id="A0A2G9ZFZ5"/>